<sequence length="433" mass="47975">MSYNPASQYPDSYYAASSSRQKDYPSLQESIQADICVVGGGYSGLATAISLQEKGYNVVLLEAAKIGFGASGRNGGQLVNSFSRDIDHIEKQYGKDTASAMGEMAFEGAEIIRGFIDKYQLDVDYQHGGFFAAFTEKQMDELAAKKALWERFGNQKLRLVDKHEMAKIVNTDAYVGGLVDEHCGHIHPLKLALEEARAFTDIGGIIYEDSKVIEIKHADGDKLSEVITDKGRVHAKKLVLAGNAYMGNLEPKLARKSMPCGTQIITTEVLPQALAEQLIPSRYCIEDMNYKLDYYRLTADNRLLFGGGVTYGGGDPASIEKYLRPRFESVFPQLKGIKIDYAWGGDFLLTLSRLPQLGKIGDNTYYAQGYSGHGVNTSHLSGRILAEAIDGETRRFDVFTSLPHYPFPGGRMMRVPFTKLGAWYYGVRDKLGW</sequence>
<feature type="domain" description="FAD dependent oxidoreductase" evidence="2">
    <location>
        <begin position="34"/>
        <end position="387"/>
    </location>
</feature>
<dbReference type="GO" id="GO:0005737">
    <property type="term" value="C:cytoplasm"/>
    <property type="evidence" value="ECO:0007669"/>
    <property type="project" value="TreeGrafter"/>
</dbReference>
<dbReference type="InterPro" id="IPR006076">
    <property type="entry name" value="FAD-dep_OxRdtase"/>
</dbReference>
<evidence type="ECO:0000313" key="4">
    <source>
        <dbReference type="Proteomes" id="UP000307790"/>
    </source>
</evidence>
<dbReference type="GO" id="GO:0016491">
    <property type="term" value="F:oxidoreductase activity"/>
    <property type="evidence" value="ECO:0007669"/>
    <property type="project" value="UniProtKB-KW"/>
</dbReference>
<dbReference type="AlphaFoldDB" id="A0A5R9II85"/>
<dbReference type="OrthoDB" id="311718at2"/>
<dbReference type="InterPro" id="IPR036188">
    <property type="entry name" value="FAD/NAD-bd_sf"/>
</dbReference>
<evidence type="ECO:0000313" key="3">
    <source>
        <dbReference type="EMBL" id="TLU61052.1"/>
    </source>
</evidence>
<dbReference type="SUPFAM" id="SSF51905">
    <property type="entry name" value="FAD/NAD(P)-binding domain"/>
    <property type="match status" value="1"/>
</dbReference>
<proteinExistence type="predicted"/>
<gene>
    <name evidence="3" type="ORF">FE810_15825</name>
</gene>
<keyword evidence="4" id="KW-1185">Reference proteome</keyword>
<dbReference type="Gene3D" id="3.50.50.60">
    <property type="entry name" value="FAD/NAD(P)-binding domain"/>
    <property type="match status" value="1"/>
</dbReference>
<dbReference type="PANTHER" id="PTHR13847">
    <property type="entry name" value="SARCOSINE DEHYDROGENASE-RELATED"/>
    <property type="match status" value="1"/>
</dbReference>
<evidence type="ECO:0000259" key="2">
    <source>
        <dbReference type="Pfam" id="PF01266"/>
    </source>
</evidence>
<dbReference type="Gene3D" id="3.30.9.10">
    <property type="entry name" value="D-Amino Acid Oxidase, subunit A, domain 2"/>
    <property type="match status" value="1"/>
</dbReference>
<keyword evidence="1" id="KW-0560">Oxidoreductase</keyword>
<dbReference type="EMBL" id="VCBC01000020">
    <property type="protein sequence ID" value="TLU61052.1"/>
    <property type="molecule type" value="Genomic_DNA"/>
</dbReference>
<evidence type="ECO:0000256" key="1">
    <source>
        <dbReference type="ARBA" id="ARBA00023002"/>
    </source>
</evidence>
<accession>A0A5R9II85</accession>
<reference evidence="3 4" key="1">
    <citation type="submission" date="2019-05" db="EMBL/GenBank/DDBJ databases">
        <title>Genome sequences of Thalassotalea litorea 1K03283.</title>
        <authorList>
            <person name="Zhang D."/>
        </authorList>
    </citation>
    <scope>NUCLEOTIDE SEQUENCE [LARGE SCALE GENOMIC DNA]</scope>
    <source>
        <strain evidence="3 4">MCCC 1K03283</strain>
    </source>
</reference>
<name>A0A5R9II85_9GAMM</name>
<protein>
    <submittedName>
        <fullName evidence="3">FAD-binding oxidoreductase</fullName>
    </submittedName>
</protein>
<organism evidence="3 4">
    <name type="scientific">Thalassotalea litorea</name>
    <dbReference type="NCBI Taxonomy" id="2020715"/>
    <lineage>
        <taxon>Bacteria</taxon>
        <taxon>Pseudomonadati</taxon>
        <taxon>Pseudomonadota</taxon>
        <taxon>Gammaproteobacteria</taxon>
        <taxon>Alteromonadales</taxon>
        <taxon>Colwelliaceae</taxon>
        <taxon>Thalassotalea</taxon>
    </lineage>
</organism>
<comment type="caution">
    <text evidence="3">The sequence shown here is derived from an EMBL/GenBank/DDBJ whole genome shotgun (WGS) entry which is preliminary data.</text>
</comment>
<dbReference type="PANTHER" id="PTHR13847:SF275">
    <property type="entry name" value="GAMMA-GLUTAMYLPUTRESCINE OXIDOREDUCTASE"/>
    <property type="match status" value="1"/>
</dbReference>
<dbReference type="Proteomes" id="UP000307790">
    <property type="component" value="Unassembled WGS sequence"/>
</dbReference>
<dbReference type="Pfam" id="PF01266">
    <property type="entry name" value="DAO"/>
    <property type="match status" value="1"/>
</dbReference>
<dbReference type="RefSeq" id="WP_138321435.1">
    <property type="nucleotide sequence ID" value="NZ_VCBC01000020.1"/>
</dbReference>